<dbReference type="VEuPathDB" id="FungiDB:YALI0_D11440g"/>
<dbReference type="GO" id="GO:0071014">
    <property type="term" value="C:post-mRNA release spliceosomal complex"/>
    <property type="evidence" value="ECO:0007669"/>
    <property type="project" value="TreeGrafter"/>
</dbReference>
<gene>
    <name evidence="3" type="ORF">YALI1_D14304g</name>
</gene>
<name>A0A1D8NE55_YARLL</name>
<proteinExistence type="inferred from homology"/>
<dbReference type="VEuPathDB" id="FungiDB:YALI1_D14304g"/>
<feature type="region of interest" description="Disordered" evidence="2">
    <location>
        <begin position="253"/>
        <end position="296"/>
    </location>
</feature>
<accession>A0A1D8NE55</accession>
<feature type="compositionally biased region" description="Polar residues" evidence="2">
    <location>
        <begin position="262"/>
        <end position="279"/>
    </location>
</feature>
<dbReference type="AlphaFoldDB" id="A0A1D8NE55"/>
<dbReference type="Proteomes" id="UP000182444">
    <property type="component" value="Chromosome 1D"/>
</dbReference>
<dbReference type="OMA" id="DIKHAEC"/>
<evidence type="ECO:0000256" key="1">
    <source>
        <dbReference type="ARBA" id="ARBA00005595"/>
    </source>
</evidence>
<dbReference type="eggNOG" id="KOG2990">
    <property type="taxonomic scope" value="Eukaryota"/>
</dbReference>
<evidence type="ECO:0000313" key="4">
    <source>
        <dbReference type="Proteomes" id="UP000182444"/>
    </source>
</evidence>
<dbReference type="EMBL" id="CP017556">
    <property type="protein sequence ID" value="AOW03924.1"/>
    <property type="molecule type" value="Genomic_DNA"/>
</dbReference>
<sequence length="296" mass="33682">MSQATNKYYPPDYDGKSSANQLAGANPRKPTVRFELPLSAKCHGCDKTIAQGVRFNAVKTRHGSYLSSPIWRFDIKHAECGHPIVIETDPKNATYVTVEGATFTQSVVKREEETPSNPFEAVEREVVKQRAAKAEEELKQRHIKSEDSRETIAEWTFKSSVLSADDAAKETQKMYDEHLDKARYHQDLSYKMRNRFRGQKRALEAQDQRDNLLKDKMGLLRDLPLAKEAQVMVPHLERGLVAEQELRLKSLSHGGLFDSTKQKGSLAQQTRELSRTLQSKPRPKLKLRGIKKPAKQ</sequence>
<dbReference type="Pfam" id="PF04502">
    <property type="entry name" value="Saf4_Yju2"/>
    <property type="match status" value="1"/>
</dbReference>
<protein>
    <recommendedName>
        <fullName evidence="5">Protein saf4</fullName>
    </recommendedName>
</protein>
<feature type="compositionally biased region" description="Basic residues" evidence="2">
    <location>
        <begin position="281"/>
        <end position="296"/>
    </location>
</feature>
<evidence type="ECO:0008006" key="5">
    <source>
        <dbReference type="Google" id="ProtNLM"/>
    </source>
</evidence>
<dbReference type="InterPro" id="IPR007590">
    <property type="entry name" value="Saf4/Yju2"/>
</dbReference>
<dbReference type="PANTHER" id="PTHR12111">
    <property type="entry name" value="SPLICING FACTOR YJU2"/>
    <property type="match status" value="1"/>
</dbReference>
<dbReference type="KEGG" id="yli:2910353"/>
<comment type="similarity">
    <text evidence="1">Belongs to the CWC16 family.</text>
</comment>
<dbReference type="PANTHER" id="PTHR12111:SF2">
    <property type="entry name" value="SPLICING FACTOR YJU2B-RELATED"/>
    <property type="match status" value="1"/>
</dbReference>
<dbReference type="GO" id="GO:0000398">
    <property type="term" value="P:mRNA splicing, via spliceosome"/>
    <property type="evidence" value="ECO:0007669"/>
    <property type="project" value="InterPro"/>
</dbReference>
<dbReference type="RefSeq" id="XP_502699.3">
    <property type="nucleotide sequence ID" value="XM_502699.3"/>
</dbReference>
<dbReference type="GeneID" id="2910353"/>
<evidence type="ECO:0000313" key="3">
    <source>
        <dbReference type="EMBL" id="AOW03924.1"/>
    </source>
</evidence>
<feature type="region of interest" description="Disordered" evidence="2">
    <location>
        <begin position="1"/>
        <end position="28"/>
    </location>
</feature>
<evidence type="ECO:0000256" key="2">
    <source>
        <dbReference type="SAM" id="MobiDB-lite"/>
    </source>
</evidence>
<dbReference type="GO" id="GO:0005684">
    <property type="term" value="C:U2-type spliceosomal complex"/>
    <property type="evidence" value="ECO:0007669"/>
    <property type="project" value="TreeGrafter"/>
</dbReference>
<organism evidence="3 4">
    <name type="scientific">Yarrowia lipolytica</name>
    <name type="common">Candida lipolytica</name>
    <dbReference type="NCBI Taxonomy" id="4952"/>
    <lineage>
        <taxon>Eukaryota</taxon>
        <taxon>Fungi</taxon>
        <taxon>Dikarya</taxon>
        <taxon>Ascomycota</taxon>
        <taxon>Saccharomycotina</taxon>
        <taxon>Dipodascomycetes</taxon>
        <taxon>Dipodascales</taxon>
        <taxon>Dipodascales incertae sedis</taxon>
        <taxon>Yarrowia</taxon>
    </lineage>
</organism>
<reference evidence="3 4" key="1">
    <citation type="journal article" date="2016" name="PLoS ONE">
        <title>Sequence Assembly of Yarrowia lipolytica Strain W29/CLIB89 Shows Transposable Element Diversity.</title>
        <authorList>
            <person name="Magnan C."/>
            <person name="Yu J."/>
            <person name="Chang I."/>
            <person name="Jahn E."/>
            <person name="Kanomata Y."/>
            <person name="Wu J."/>
            <person name="Zeller M."/>
            <person name="Oakes M."/>
            <person name="Baldi P."/>
            <person name="Sandmeyer S."/>
        </authorList>
    </citation>
    <scope>NUCLEOTIDE SEQUENCE [LARGE SCALE GENOMIC DNA]</scope>
    <source>
        <strain evidence="4">CLIB89(W29)</strain>
    </source>
</reference>